<feature type="compositionally biased region" description="Basic and acidic residues" evidence="1">
    <location>
        <begin position="13"/>
        <end position="24"/>
    </location>
</feature>
<reference evidence="2" key="1">
    <citation type="submission" date="2012-09" db="EMBL/GenBank/DDBJ databases">
        <authorList>
            <person name="Martin A.A."/>
        </authorList>
    </citation>
    <scope>NUCLEOTIDE SEQUENCE</scope>
</reference>
<accession>A0A0K0DLN4</accession>
<evidence type="ECO:0000313" key="3">
    <source>
        <dbReference type="WBParaSite" id="ACAC_0001252601-mRNA-1"/>
    </source>
</evidence>
<sequence length="108" mass="12594">MASPSEVAPFEKCTTEEEPTRYEIEDTTSTVRKTVGIHLEWLKPNNHYQQLVKRHKRAPLVENVSFERRSTKEDPTRYEGKNATSRRRAAVDHQLRPSALMKTKTSKR</sequence>
<keyword evidence="2" id="KW-1185">Reference proteome</keyword>
<organism evidence="2 3">
    <name type="scientific">Angiostrongylus cantonensis</name>
    <name type="common">Rat lungworm</name>
    <dbReference type="NCBI Taxonomy" id="6313"/>
    <lineage>
        <taxon>Eukaryota</taxon>
        <taxon>Metazoa</taxon>
        <taxon>Ecdysozoa</taxon>
        <taxon>Nematoda</taxon>
        <taxon>Chromadorea</taxon>
        <taxon>Rhabditida</taxon>
        <taxon>Rhabditina</taxon>
        <taxon>Rhabditomorpha</taxon>
        <taxon>Strongyloidea</taxon>
        <taxon>Metastrongylidae</taxon>
        <taxon>Angiostrongylus</taxon>
    </lineage>
</organism>
<name>A0A0K0DLN4_ANGCA</name>
<evidence type="ECO:0000256" key="1">
    <source>
        <dbReference type="SAM" id="MobiDB-lite"/>
    </source>
</evidence>
<feature type="region of interest" description="Disordered" evidence="1">
    <location>
        <begin position="65"/>
        <end position="108"/>
    </location>
</feature>
<dbReference type="Proteomes" id="UP000035642">
    <property type="component" value="Unassembled WGS sequence"/>
</dbReference>
<reference evidence="3" key="2">
    <citation type="submission" date="2017-02" db="UniProtKB">
        <authorList>
            <consortium name="WormBaseParasite"/>
        </authorList>
    </citation>
    <scope>IDENTIFICATION</scope>
</reference>
<dbReference type="WBParaSite" id="ACAC_0001252601-mRNA-1">
    <property type="protein sequence ID" value="ACAC_0001252601-mRNA-1"/>
    <property type="gene ID" value="ACAC_0001252601"/>
</dbReference>
<feature type="region of interest" description="Disordered" evidence="1">
    <location>
        <begin position="1"/>
        <end position="24"/>
    </location>
</feature>
<proteinExistence type="predicted"/>
<feature type="compositionally biased region" description="Basic and acidic residues" evidence="1">
    <location>
        <begin position="65"/>
        <end position="80"/>
    </location>
</feature>
<protein>
    <submittedName>
        <fullName evidence="3">Uncharacterized protein</fullName>
    </submittedName>
</protein>
<dbReference type="AlphaFoldDB" id="A0A0K0DLN4"/>
<evidence type="ECO:0000313" key="2">
    <source>
        <dbReference type="Proteomes" id="UP000035642"/>
    </source>
</evidence>